<evidence type="ECO:0000259" key="7">
    <source>
        <dbReference type="Pfam" id="PF12359"/>
    </source>
</evidence>
<feature type="domain" description="DUF3645" evidence="7">
    <location>
        <begin position="1"/>
        <end position="26"/>
    </location>
</feature>
<dbReference type="EMBL" id="CAJNOQ010017902">
    <property type="protein sequence ID" value="CAF1411685.1"/>
    <property type="molecule type" value="Genomic_DNA"/>
</dbReference>
<evidence type="ECO:0000256" key="4">
    <source>
        <dbReference type="ARBA" id="ARBA00022786"/>
    </source>
</evidence>
<sequence length="371" mass="42883">MAVPFRAKDIALNSEFGHSDVAIVLTQLSYYYSGLSDPQILQCLNRLNEEETNPTSIYEQWISGENVDSNSRAKIITGFSGTNDTQLLLPSHIPQSDLPELQKTDALVVNNLLTPNNENYKSLPKRANSKEILKHIVENESMINVILDVGALFVDGTNHEIAIRSLNMSNKDKIDYDIYFESDSIVVCDRQHQQQSFFTSPASERLDRCLIYLDEVHTRGTDFKFPNGFLAAVTMGDGLTKDRFVQECMRMRKFGLHHWLTFLSPNDVDQQIWTSKRNRWTETIKRFRTNQINTIDILLWVYENIQRKTWDGLNDLAAQSMSYQRKMVAYRSIQWMNEQQSFSEDLQQLTTDSLEAEVLSLMQIYSPWKTP</sequence>
<evidence type="ECO:0000256" key="5">
    <source>
        <dbReference type="ARBA" id="ARBA00022801"/>
    </source>
</evidence>
<evidence type="ECO:0000313" key="8">
    <source>
        <dbReference type="EMBL" id="CAF1411685.1"/>
    </source>
</evidence>
<dbReference type="PANTHER" id="PTHR13367:SF33">
    <property type="entry name" value="P-LOOP CONTAINING NUCLEOSIDE TRIPHOSPHATE HYDROLASE PROTEIN"/>
    <property type="match status" value="1"/>
</dbReference>
<evidence type="ECO:0000256" key="1">
    <source>
        <dbReference type="ARBA" id="ARBA00000707"/>
    </source>
</evidence>
<dbReference type="AlphaFoldDB" id="A0A815LLT9"/>
<dbReference type="Proteomes" id="UP000663829">
    <property type="component" value="Unassembled WGS sequence"/>
</dbReference>
<keyword evidence="3" id="KW-0645">Protease</keyword>
<gene>
    <name evidence="8" type="ORF">GPM918_LOCUS33512</name>
    <name evidence="9" type="ORF">SRO942_LOCUS34200</name>
</gene>
<dbReference type="GO" id="GO:0004843">
    <property type="term" value="F:cysteine-type deubiquitinase activity"/>
    <property type="evidence" value="ECO:0007669"/>
    <property type="project" value="UniProtKB-EC"/>
</dbReference>
<keyword evidence="10" id="KW-1185">Reference proteome</keyword>
<evidence type="ECO:0000256" key="6">
    <source>
        <dbReference type="ARBA" id="ARBA00022807"/>
    </source>
</evidence>
<comment type="caution">
    <text evidence="8">The sequence shown here is derived from an EMBL/GenBank/DDBJ whole genome shotgun (WGS) entry which is preliminary data.</text>
</comment>
<evidence type="ECO:0000313" key="9">
    <source>
        <dbReference type="EMBL" id="CAF4299966.1"/>
    </source>
</evidence>
<evidence type="ECO:0000313" key="10">
    <source>
        <dbReference type="Proteomes" id="UP000663829"/>
    </source>
</evidence>
<protein>
    <recommendedName>
        <fullName evidence="2">ubiquitinyl hydrolase 1</fullName>
        <ecNumber evidence="2">3.4.19.12</ecNumber>
    </recommendedName>
</protein>
<dbReference type="OrthoDB" id="9991011at2759"/>
<comment type="catalytic activity">
    <reaction evidence="1">
        <text>Thiol-dependent hydrolysis of ester, thioester, amide, peptide and isopeptide bonds formed by the C-terminal Gly of ubiquitin (a 76-residue protein attached to proteins as an intracellular targeting signal).</text>
        <dbReference type="EC" id="3.4.19.12"/>
    </reaction>
</comment>
<dbReference type="Pfam" id="PF12359">
    <property type="entry name" value="DUF3645"/>
    <property type="match status" value="1"/>
</dbReference>
<keyword evidence="4" id="KW-0833">Ubl conjugation pathway</keyword>
<dbReference type="EMBL" id="CAJOBC010083329">
    <property type="protein sequence ID" value="CAF4299966.1"/>
    <property type="molecule type" value="Genomic_DNA"/>
</dbReference>
<name>A0A815LLT9_9BILA</name>
<evidence type="ECO:0000256" key="3">
    <source>
        <dbReference type="ARBA" id="ARBA00022670"/>
    </source>
</evidence>
<dbReference type="GO" id="GO:0006508">
    <property type="term" value="P:proteolysis"/>
    <property type="evidence" value="ECO:0007669"/>
    <property type="project" value="UniProtKB-KW"/>
</dbReference>
<organism evidence="8 10">
    <name type="scientific">Didymodactylos carnosus</name>
    <dbReference type="NCBI Taxonomy" id="1234261"/>
    <lineage>
        <taxon>Eukaryota</taxon>
        <taxon>Metazoa</taxon>
        <taxon>Spiralia</taxon>
        <taxon>Gnathifera</taxon>
        <taxon>Rotifera</taxon>
        <taxon>Eurotatoria</taxon>
        <taxon>Bdelloidea</taxon>
        <taxon>Philodinida</taxon>
        <taxon>Philodinidae</taxon>
        <taxon>Didymodactylos</taxon>
    </lineage>
</organism>
<dbReference type="InterPro" id="IPR051346">
    <property type="entry name" value="OTU_Deubiquitinase"/>
</dbReference>
<accession>A0A815LLT9</accession>
<evidence type="ECO:0000256" key="2">
    <source>
        <dbReference type="ARBA" id="ARBA00012759"/>
    </source>
</evidence>
<reference evidence="8" key="1">
    <citation type="submission" date="2021-02" db="EMBL/GenBank/DDBJ databases">
        <authorList>
            <person name="Nowell W R."/>
        </authorList>
    </citation>
    <scope>NUCLEOTIDE SEQUENCE</scope>
</reference>
<dbReference type="InterPro" id="IPR022105">
    <property type="entry name" value="DUF3645"/>
</dbReference>
<dbReference type="PANTHER" id="PTHR13367">
    <property type="entry name" value="UBIQUITIN THIOESTERASE"/>
    <property type="match status" value="1"/>
</dbReference>
<keyword evidence="6" id="KW-0788">Thiol protease</keyword>
<proteinExistence type="predicted"/>
<dbReference type="Proteomes" id="UP000681722">
    <property type="component" value="Unassembled WGS sequence"/>
</dbReference>
<keyword evidence="5" id="KW-0378">Hydrolase</keyword>
<dbReference type="EC" id="3.4.19.12" evidence="2"/>